<evidence type="ECO:0000313" key="7">
    <source>
        <dbReference type="Proteomes" id="UP000036356"/>
    </source>
</evidence>
<dbReference type="EMBL" id="LDZY01000017">
    <property type="protein sequence ID" value="KLU64111.1"/>
    <property type="molecule type" value="Genomic_DNA"/>
</dbReference>
<dbReference type="GO" id="GO:0016874">
    <property type="term" value="F:ligase activity"/>
    <property type="evidence" value="ECO:0007669"/>
    <property type="project" value="UniProtKB-KW"/>
</dbReference>
<dbReference type="PATRIC" id="fig|476652.3.peg.4156"/>
<dbReference type="NCBIfam" id="NF003464">
    <property type="entry name" value="PRK05087.1"/>
    <property type="match status" value="1"/>
</dbReference>
<keyword evidence="4" id="KW-0961">Cell wall biogenesis/degradation</keyword>
<dbReference type="InterPro" id="IPR036736">
    <property type="entry name" value="ACP-like_sf"/>
</dbReference>
<dbReference type="EC" id="6.1.1.13" evidence="6"/>
<sequence>MSYQSAIRTTILGALTDICGTDQIESNPNLDLFANNLLDSFGLVELMLTIHEQLNIDIAPTEVDREMWSTPERIIQYLEGKMK</sequence>
<dbReference type="Pfam" id="PF00550">
    <property type="entry name" value="PP-binding"/>
    <property type="match status" value="1"/>
</dbReference>
<keyword evidence="6" id="KW-0436">Ligase</keyword>
<feature type="domain" description="Carrier" evidence="5">
    <location>
        <begin position="5"/>
        <end position="82"/>
    </location>
</feature>
<dbReference type="GO" id="GO:0071555">
    <property type="term" value="P:cell wall organization"/>
    <property type="evidence" value="ECO:0007669"/>
    <property type="project" value="UniProtKB-KW"/>
</dbReference>
<protein>
    <submittedName>
        <fullName evidence="6">D-alanine--poly(Phosphoribitol) ligase subunit 2</fullName>
        <ecNumber evidence="6">6.1.1.13</ecNumber>
    </submittedName>
</protein>
<evidence type="ECO:0000256" key="4">
    <source>
        <dbReference type="ARBA" id="ARBA00023316"/>
    </source>
</evidence>
<dbReference type="RefSeq" id="WP_047811703.1">
    <property type="nucleotide sequence ID" value="NZ_LDZY01000017.1"/>
</dbReference>
<dbReference type="Gene3D" id="1.10.1200.10">
    <property type="entry name" value="ACP-like"/>
    <property type="match status" value="1"/>
</dbReference>
<dbReference type="AlphaFoldDB" id="A0A0J1IHF8"/>
<evidence type="ECO:0000313" key="6">
    <source>
        <dbReference type="EMBL" id="KLU64111.1"/>
    </source>
</evidence>
<keyword evidence="1" id="KW-0596">Phosphopantetheine</keyword>
<gene>
    <name evidence="6" type="primary">dltC</name>
    <name evidence="6" type="ORF">DEAC_c39260</name>
</gene>
<proteinExistence type="predicted"/>
<comment type="caution">
    <text evidence="6">The sequence shown here is derived from an EMBL/GenBank/DDBJ whole genome shotgun (WGS) entry which is preliminary data.</text>
</comment>
<keyword evidence="7" id="KW-1185">Reference proteome</keyword>
<evidence type="ECO:0000259" key="5">
    <source>
        <dbReference type="PROSITE" id="PS50075"/>
    </source>
</evidence>
<dbReference type="GO" id="GO:0036370">
    <property type="term" value="F:D-alanyl carrier activity"/>
    <property type="evidence" value="ECO:0007669"/>
    <property type="project" value="InterPro"/>
</dbReference>
<keyword evidence="2" id="KW-0963">Cytoplasm</keyword>
<evidence type="ECO:0000256" key="3">
    <source>
        <dbReference type="ARBA" id="ARBA00022553"/>
    </source>
</evidence>
<dbReference type="InterPro" id="IPR003230">
    <property type="entry name" value="DltC"/>
</dbReference>
<dbReference type="Proteomes" id="UP000036356">
    <property type="component" value="Unassembled WGS sequence"/>
</dbReference>
<evidence type="ECO:0000256" key="2">
    <source>
        <dbReference type="ARBA" id="ARBA00022490"/>
    </source>
</evidence>
<organism evidence="6 7">
    <name type="scientific">Desulfosporosinus acididurans</name>
    <dbReference type="NCBI Taxonomy" id="476652"/>
    <lineage>
        <taxon>Bacteria</taxon>
        <taxon>Bacillati</taxon>
        <taxon>Bacillota</taxon>
        <taxon>Clostridia</taxon>
        <taxon>Eubacteriales</taxon>
        <taxon>Desulfitobacteriaceae</taxon>
        <taxon>Desulfosporosinus</taxon>
    </lineage>
</organism>
<dbReference type="NCBIfam" id="TIGR01688">
    <property type="entry name" value="dltC"/>
    <property type="match status" value="1"/>
</dbReference>
<name>A0A0J1IHF8_9FIRM</name>
<dbReference type="STRING" id="476652.DEAC_c39260"/>
<accession>A0A0J1IHF8</accession>
<dbReference type="InterPro" id="IPR009081">
    <property type="entry name" value="PP-bd_ACP"/>
</dbReference>
<reference evidence="6 7" key="1">
    <citation type="submission" date="2015-06" db="EMBL/GenBank/DDBJ databases">
        <title>Draft genome of the moderately acidophilic sulfate reducer Candidatus Desulfosporosinus acididurans strain M1.</title>
        <authorList>
            <person name="Poehlein A."/>
            <person name="Petzsch P."/>
            <person name="Johnson B.D."/>
            <person name="Schloemann M."/>
            <person name="Daniel R."/>
            <person name="Muehling M."/>
        </authorList>
    </citation>
    <scope>NUCLEOTIDE SEQUENCE [LARGE SCALE GENOMIC DNA]</scope>
    <source>
        <strain evidence="6 7">M1</strain>
    </source>
</reference>
<keyword evidence="3" id="KW-0597">Phosphoprotein</keyword>
<dbReference type="SUPFAM" id="SSF47336">
    <property type="entry name" value="ACP-like"/>
    <property type="match status" value="1"/>
</dbReference>
<evidence type="ECO:0000256" key="1">
    <source>
        <dbReference type="ARBA" id="ARBA00022450"/>
    </source>
</evidence>
<dbReference type="PROSITE" id="PS50075">
    <property type="entry name" value="CARRIER"/>
    <property type="match status" value="1"/>
</dbReference>